<gene>
    <name evidence="1" type="ORF">J2Z17_000806</name>
</gene>
<dbReference type="EMBL" id="JAGGJU010000002">
    <property type="protein sequence ID" value="MBP1849385.1"/>
    <property type="molecule type" value="Genomic_DNA"/>
</dbReference>
<protein>
    <submittedName>
        <fullName evidence="1">Uncharacterized protein</fullName>
    </submittedName>
</protein>
<sequence length="87" mass="8628">MKNAVPGSSGGGLQHPRAIAALEDVAFGHDAANLAGVIDDGQSADPMFEHQSDDAADIVARCAGDGAGLMICCASTLGSLCCRAPSV</sequence>
<accession>A0ABS4DUM4</accession>
<comment type="caution">
    <text evidence="1">The sequence shown here is derived from an EMBL/GenBank/DDBJ whole genome shotgun (WGS) entry which is preliminary data.</text>
</comment>
<dbReference type="Proteomes" id="UP000759443">
    <property type="component" value="Unassembled WGS sequence"/>
</dbReference>
<evidence type="ECO:0000313" key="2">
    <source>
        <dbReference type="Proteomes" id="UP000759443"/>
    </source>
</evidence>
<reference evidence="1 2" key="1">
    <citation type="submission" date="2021-03" db="EMBL/GenBank/DDBJ databases">
        <title>Genomic Encyclopedia of Type Strains, Phase IV (KMG-IV): sequencing the most valuable type-strain genomes for metagenomic binning, comparative biology and taxonomic classification.</title>
        <authorList>
            <person name="Goeker M."/>
        </authorList>
    </citation>
    <scope>NUCLEOTIDE SEQUENCE [LARGE SCALE GENOMIC DNA]</scope>
    <source>
        <strain evidence="1 2">DSM 21600</strain>
    </source>
</reference>
<keyword evidence="2" id="KW-1185">Reference proteome</keyword>
<organism evidence="1 2">
    <name type="scientific">Rhizobium halophytocola</name>
    <dbReference type="NCBI Taxonomy" id="735519"/>
    <lineage>
        <taxon>Bacteria</taxon>
        <taxon>Pseudomonadati</taxon>
        <taxon>Pseudomonadota</taxon>
        <taxon>Alphaproteobacteria</taxon>
        <taxon>Hyphomicrobiales</taxon>
        <taxon>Rhizobiaceae</taxon>
        <taxon>Rhizobium/Agrobacterium group</taxon>
        <taxon>Rhizobium</taxon>
    </lineage>
</organism>
<evidence type="ECO:0000313" key="1">
    <source>
        <dbReference type="EMBL" id="MBP1849385.1"/>
    </source>
</evidence>
<name>A0ABS4DUM4_9HYPH</name>
<proteinExistence type="predicted"/>